<organism evidence="2 3">
    <name type="scientific">Mucilaginibacter yixingensis</name>
    <dbReference type="NCBI Taxonomy" id="1295612"/>
    <lineage>
        <taxon>Bacteria</taxon>
        <taxon>Pseudomonadati</taxon>
        <taxon>Bacteroidota</taxon>
        <taxon>Sphingobacteriia</taxon>
        <taxon>Sphingobacteriales</taxon>
        <taxon>Sphingobacteriaceae</taxon>
        <taxon>Mucilaginibacter</taxon>
    </lineage>
</organism>
<reference evidence="2 3" key="1">
    <citation type="submission" date="2018-04" db="EMBL/GenBank/DDBJ databases">
        <title>Genomic Encyclopedia of Archaeal and Bacterial Type Strains, Phase II (KMG-II): from individual species to whole genera.</title>
        <authorList>
            <person name="Goeker M."/>
        </authorList>
    </citation>
    <scope>NUCLEOTIDE SEQUENCE [LARGE SCALE GENOMIC DNA]</scope>
    <source>
        <strain evidence="2 3">DSM 26809</strain>
    </source>
</reference>
<dbReference type="RefSeq" id="WP_107831118.1">
    <property type="nucleotide sequence ID" value="NZ_CP160205.1"/>
</dbReference>
<dbReference type="InterPro" id="IPR034660">
    <property type="entry name" value="DinB/YfiT-like"/>
</dbReference>
<dbReference type="AlphaFoldDB" id="A0A2T5J5I2"/>
<keyword evidence="3" id="KW-1185">Reference proteome</keyword>
<dbReference type="NCBIfam" id="NF009807">
    <property type="entry name" value="PRK13291.1"/>
    <property type="match status" value="1"/>
</dbReference>
<evidence type="ECO:0000313" key="3">
    <source>
        <dbReference type="Proteomes" id="UP000244168"/>
    </source>
</evidence>
<comment type="caution">
    <text evidence="2">The sequence shown here is derived from an EMBL/GenBank/DDBJ whole genome shotgun (WGS) entry which is preliminary data.</text>
</comment>
<proteinExistence type="predicted"/>
<name>A0A2T5J5I2_9SPHI</name>
<dbReference type="Gene3D" id="1.20.120.450">
    <property type="entry name" value="dinb family like domain"/>
    <property type="match status" value="1"/>
</dbReference>
<dbReference type="InterPro" id="IPR024775">
    <property type="entry name" value="DinB-like"/>
</dbReference>
<dbReference type="SUPFAM" id="SSF109854">
    <property type="entry name" value="DinB/YfiT-like putative metalloenzymes"/>
    <property type="match status" value="1"/>
</dbReference>
<gene>
    <name evidence="2" type="ORF">C8P68_109115</name>
</gene>
<evidence type="ECO:0000259" key="1">
    <source>
        <dbReference type="Pfam" id="PF12867"/>
    </source>
</evidence>
<dbReference type="EMBL" id="QAOQ01000009">
    <property type="protein sequence ID" value="PTQ93243.1"/>
    <property type="molecule type" value="Genomic_DNA"/>
</dbReference>
<dbReference type="Proteomes" id="UP000244168">
    <property type="component" value="Unassembled WGS sequence"/>
</dbReference>
<evidence type="ECO:0000313" key="2">
    <source>
        <dbReference type="EMBL" id="PTQ93243.1"/>
    </source>
</evidence>
<accession>A0A2T5J5I2</accession>
<sequence>MLTDEQMRYPIGKFETPQTYTPQLIKEWIDVLRNLPAQMRAATARLTDAQLNTPYRKEGWTLRQVVHHVPDSHLSAMLRFKWALTEDNPTIKPYNETAFAQLPEYSLDIEPSLALLESLHGKLVILLENLTESDLERTYYHPESKTTAPLKQVIAMYAWHSRHHLAHITETVKKFA</sequence>
<dbReference type="OrthoDB" id="9796039at2"/>
<protein>
    <submittedName>
        <fullName evidence="2">DinB family protein</fullName>
    </submittedName>
</protein>
<feature type="domain" description="DinB-like" evidence="1">
    <location>
        <begin position="35"/>
        <end position="168"/>
    </location>
</feature>
<dbReference type="Pfam" id="PF12867">
    <property type="entry name" value="DinB_2"/>
    <property type="match status" value="1"/>
</dbReference>